<dbReference type="Proteomes" id="UP001353858">
    <property type="component" value="Unassembled WGS sequence"/>
</dbReference>
<evidence type="ECO:0000313" key="3">
    <source>
        <dbReference type="Proteomes" id="UP001353858"/>
    </source>
</evidence>
<feature type="region of interest" description="Disordered" evidence="1">
    <location>
        <begin position="1"/>
        <end position="22"/>
    </location>
</feature>
<gene>
    <name evidence="2" type="ORF">RN001_013255</name>
</gene>
<dbReference type="AlphaFoldDB" id="A0AAN7NW76"/>
<evidence type="ECO:0000313" key="2">
    <source>
        <dbReference type="EMBL" id="KAK4873895.1"/>
    </source>
</evidence>
<reference evidence="3" key="1">
    <citation type="submission" date="2023-01" db="EMBL/GenBank/DDBJ databases">
        <title>Key to firefly adult light organ development and bioluminescence: homeobox transcription factors regulate luciferase expression and transportation to peroxisome.</title>
        <authorList>
            <person name="Fu X."/>
        </authorList>
    </citation>
    <scope>NUCLEOTIDE SEQUENCE [LARGE SCALE GENOMIC DNA]</scope>
</reference>
<feature type="compositionally biased region" description="Polar residues" evidence="1">
    <location>
        <begin position="37"/>
        <end position="73"/>
    </location>
</feature>
<feature type="region of interest" description="Disordered" evidence="1">
    <location>
        <begin position="37"/>
        <end position="96"/>
    </location>
</feature>
<dbReference type="EMBL" id="JARPUR010000006">
    <property type="protein sequence ID" value="KAK4873895.1"/>
    <property type="molecule type" value="Genomic_DNA"/>
</dbReference>
<evidence type="ECO:0000256" key="1">
    <source>
        <dbReference type="SAM" id="MobiDB-lite"/>
    </source>
</evidence>
<proteinExistence type="predicted"/>
<keyword evidence="3" id="KW-1185">Reference proteome</keyword>
<comment type="caution">
    <text evidence="2">The sequence shown here is derived from an EMBL/GenBank/DDBJ whole genome shotgun (WGS) entry which is preliminary data.</text>
</comment>
<organism evidence="2 3">
    <name type="scientific">Aquatica leii</name>
    <dbReference type="NCBI Taxonomy" id="1421715"/>
    <lineage>
        <taxon>Eukaryota</taxon>
        <taxon>Metazoa</taxon>
        <taxon>Ecdysozoa</taxon>
        <taxon>Arthropoda</taxon>
        <taxon>Hexapoda</taxon>
        <taxon>Insecta</taxon>
        <taxon>Pterygota</taxon>
        <taxon>Neoptera</taxon>
        <taxon>Endopterygota</taxon>
        <taxon>Coleoptera</taxon>
        <taxon>Polyphaga</taxon>
        <taxon>Elateriformia</taxon>
        <taxon>Elateroidea</taxon>
        <taxon>Lampyridae</taxon>
        <taxon>Luciolinae</taxon>
        <taxon>Aquatica</taxon>
    </lineage>
</organism>
<protein>
    <submittedName>
        <fullName evidence="2">Uncharacterized protein</fullName>
    </submittedName>
</protein>
<accession>A0AAN7NW76</accession>
<name>A0AAN7NW76_9COLE</name>
<sequence>MEPKSPGYEKLLNDRSPGGKKRLRFKFTRMLSTCSMKTASVPASPTTPRFSPQNFDRQANSMESLRRSAGNTTEESKPAMTLVVPVSTRPTSLNIR</sequence>